<sequence>MEDPQGCTARGNIQSLRS</sequence>
<organism evidence="1 2">
    <name type="scientific">Streblomastix strix</name>
    <dbReference type="NCBI Taxonomy" id="222440"/>
    <lineage>
        <taxon>Eukaryota</taxon>
        <taxon>Metamonada</taxon>
        <taxon>Preaxostyla</taxon>
        <taxon>Oxymonadida</taxon>
        <taxon>Streblomastigidae</taxon>
        <taxon>Streblomastix</taxon>
    </lineage>
</organism>
<gene>
    <name evidence="1" type="ORF">EZS28_052704</name>
</gene>
<dbReference type="AlphaFoldDB" id="A0A5J4RX96"/>
<dbReference type="EMBL" id="SNRW01041269">
    <property type="protein sequence ID" value="KAA6338379.1"/>
    <property type="molecule type" value="Genomic_DNA"/>
</dbReference>
<evidence type="ECO:0000313" key="2">
    <source>
        <dbReference type="Proteomes" id="UP000324800"/>
    </source>
</evidence>
<name>A0A5J4RX96_9EUKA</name>
<proteinExistence type="predicted"/>
<accession>A0A5J4RX96</accession>
<feature type="non-terminal residue" evidence="1">
    <location>
        <position position="18"/>
    </location>
</feature>
<protein>
    <submittedName>
        <fullName evidence="1">Uncharacterized protein</fullName>
    </submittedName>
</protein>
<reference evidence="1 2" key="1">
    <citation type="submission" date="2019-03" db="EMBL/GenBank/DDBJ databases">
        <title>Single cell metagenomics reveals metabolic interactions within the superorganism composed of flagellate Streblomastix strix and complex community of Bacteroidetes bacteria on its surface.</title>
        <authorList>
            <person name="Treitli S.C."/>
            <person name="Kolisko M."/>
            <person name="Husnik F."/>
            <person name="Keeling P."/>
            <person name="Hampl V."/>
        </authorList>
    </citation>
    <scope>NUCLEOTIDE SEQUENCE [LARGE SCALE GENOMIC DNA]</scope>
    <source>
        <strain evidence="1">ST1C</strain>
    </source>
</reference>
<evidence type="ECO:0000313" key="1">
    <source>
        <dbReference type="EMBL" id="KAA6338379.1"/>
    </source>
</evidence>
<comment type="caution">
    <text evidence="1">The sequence shown here is derived from an EMBL/GenBank/DDBJ whole genome shotgun (WGS) entry which is preliminary data.</text>
</comment>
<dbReference type="Proteomes" id="UP000324800">
    <property type="component" value="Unassembled WGS sequence"/>
</dbReference>